<dbReference type="GO" id="GO:0005737">
    <property type="term" value="C:cytoplasm"/>
    <property type="evidence" value="ECO:0007669"/>
    <property type="project" value="TreeGrafter"/>
</dbReference>
<dbReference type="GO" id="GO:0033499">
    <property type="term" value="P:galactose catabolic process via UDP-galactose, Leloir pathway"/>
    <property type="evidence" value="ECO:0007669"/>
    <property type="project" value="TreeGrafter"/>
</dbReference>
<dbReference type="PANTHER" id="PTHR11943:SF1">
    <property type="entry name" value="GALACTOSE-1-PHOSPHATE URIDYLYLTRANSFERASE"/>
    <property type="match status" value="1"/>
</dbReference>
<evidence type="ECO:0000313" key="11">
    <source>
        <dbReference type="EMBL" id="CAB4655623.1"/>
    </source>
</evidence>
<dbReference type="InterPro" id="IPR036265">
    <property type="entry name" value="HIT-like_sf"/>
</dbReference>
<dbReference type="PANTHER" id="PTHR11943">
    <property type="entry name" value="GALACTOSE-1-PHOSPHATE URIDYLYLTRANSFERASE"/>
    <property type="match status" value="1"/>
</dbReference>
<dbReference type="EMBL" id="CAEZWB010000163">
    <property type="protein sequence ID" value="CAB4655623.1"/>
    <property type="molecule type" value="Genomic_DNA"/>
</dbReference>
<protein>
    <recommendedName>
        <fullName evidence="8">UDP-glucose--hexose-1-phosphate uridylyltransferase</fullName>
        <ecNumber evidence="3">2.7.7.12</ecNumber>
    </recommendedName>
    <alternativeName>
        <fullName evidence="8">UDP-glucose--hexose-1-phosphate uridylyltransferase</fullName>
    </alternativeName>
</protein>
<organism evidence="11">
    <name type="scientific">freshwater metagenome</name>
    <dbReference type="NCBI Taxonomy" id="449393"/>
    <lineage>
        <taxon>unclassified sequences</taxon>
        <taxon>metagenomes</taxon>
        <taxon>ecological metagenomes</taxon>
    </lineage>
</organism>
<dbReference type="InterPro" id="IPR001937">
    <property type="entry name" value="GalP_UDPtransf1"/>
</dbReference>
<accession>A0A6J6L4L2</accession>
<name>A0A6J6L4L2_9ZZZZ</name>
<comment type="pathway">
    <text evidence="2">Carbohydrate metabolism; galactose metabolism.</text>
</comment>
<gene>
    <name evidence="11" type="ORF">UFOPK2166_01073</name>
    <name evidence="10" type="ORF">UFOPK2195_00134</name>
</gene>
<comment type="catalytic activity">
    <reaction evidence="1">
        <text>alpha-D-galactose 1-phosphate + UDP-alpha-D-glucose = alpha-D-glucose 1-phosphate + UDP-alpha-D-galactose</text>
        <dbReference type="Rhea" id="RHEA:13989"/>
        <dbReference type="ChEBI" id="CHEBI:58336"/>
        <dbReference type="ChEBI" id="CHEBI:58601"/>
        <dbReference type="ChEBI" id="CHEBI:58885"/>
        <dbReference type="ChEBI" id="CHEBI:66914"/>
        <dbReference type="EC" id="2.7.7.12"/>
    </reaction>
</comment>
<evidence type="ECO:0000256" key="4">
    <source>
        <dbReference type="ARBA" id="ARBA00022679"/>
    </source>
</evidence>
<sequence>MTTSSGAPRVDPSTGTVVHVVGARQNRPNLPTDVCPFCVGGLEAPEPYSVKWFPNRWPAMPNERCEVVLYSPDHQQTFAGLGVRGAREVLDLWAIRTAALGQRDDVEHVLIFENRGRDVGATIDHPHGQIYAFDHVPARTAARVANNWAPQTASALLVAENDGWTTSVPLASAYPVALEIAPQIRVGTLSELDDKQRDACASALIDALTRMQQLFSPTIPYMLWVNQRPTTNRPEHENAWLNIEIVSPWRANNVLRYIAAAEVSTSEYFNPLIPEELARSLRDVRASQ</sequence>
<dbReference type="InterPro" id="IPR005849">
    <property type="entry name" value="GalP_Utransf_N"/>
</dbReference>
<evidence type="ECO:0000259" key="9">
    <source>
        <dbReference type="Pfam" id="PF01087"/>
    </source>
</evidence>
<dbReference type="PROSITE" id="PS00117">
    <property type="entry name" value="GAL_P_UDP_TRANSF_I"/>
    <property type="match status" value="1"/>
</dbReference>
<dbReference type="EMBL" id="CAEZWH010000011">
    <property type="protein sequence ID" value="CAB4644598.1"/>
    <property type="molecule type" value="Genomic_DNA"/>
</dbReference>
<dbReference type="PIRSF" id="PIRSF000808">
    <property type="entry name" value="GalT"/>
    <property type="match status" value="1"/>
</dbReference>
<dbReference type="SUPFAM" id="SSF54197">
    <property type="entry name" value="HIT-like"/>
    <property type="match status" value="2"/>
</dbReference>
<evidence type="ECO:0000256" key="6">
    <source>
        <dbReference type="ARBA" id="ARBA00023144"/>
    </source>
</evidence>
<dbReference type="EC" id="2.7.7.12" evidence="3"/>
<evidence type="ECO:0000256" key="8">
    <source>
        <dbReference type="ARBA" id="ARBA00030549"/>
    </source>
</evidence>
<evidence type="ECO:0000256" key="5">
    <source>
        <dbReference type="ARBA" id="ARBA00022695"/>
    </source>
</evidence>
<dbReference type="Pfam" id="PF01087">
    <property type="entry name" value="GalP_UDP_transf"/>
    <property type="match status" value="1"/>
</dbReference>
<dbReference type="GO" id="GO:0008270">
    <property type="term" value="F:zinc ion binding"/>
    <property type="evidence" value="ECO:0007669"/>
    <property type="project" value="InterPro"/>
</dbReference>
<keyword evidence="5" id="KW-0548">Nucleotidyltransferase</keyword>
<keyword evidence="7" id="KW-0119">Carbohydrate metabolism</keyword>
<dbReference type="InterPro" id="IPR019779">
    <property type="entry name" value="GalP_UDPtransf1_His-AS"/>
</dbReference>
<dbReference type="Gene3D" id="3.30.428.10">
    <property type="entry name" value="HIT-like"/>
    <property type="match status" value="2"/>
</dbReference>
<evidence type="ECO:0000256" key="2">
    <source>
        <dbReference type="ARBA" id="ARBA00004947"/>
    </source>
</evidence>
<feature type="domain" description="Galactose-1-phosphate uridyl transferase N-terminal" evidence="9">
    <location>
        <begin position="64"/>
        <end position="137"/>
    </location>
</feature>
<dbReference type="AlphaFoldDB" id="A0A6J6L4L2"/>
<keyword evidence="4" id="KW-0808">Transferase</keyword>
<dbReference type="GO" id="GO:0008108">
    <property type="term" value="F:UDP-glucose:hexose-1-phosphate uridylyltransferase activity"/>
    <property type="evidence" value="ECO:0007669"/>
    <property type="project" value="UniProtKB-EC"/>
</dbReference>
<evidence type="ECO:0000256" key="7">
    <source>
        <dbReference type="ARBA" id="ARBA00023277"/>
    </source>
</evidence>
<evidence type="ECO:0000256" key="1">
    <source>
        <dbReference type="ARBA" id="ARBA00001107"/>
    </source>
</evidence>
<reference evidence="11" key="1">
    <citation type="submission" date="2020-05" db="EMBL/GenBank/DDBJ databases">
        <authorList>
            <person name="Chiriac C."/>
            <person name="Salcher M."/>
            <person name="Ghai R."/>
            <person name="Kavagutti S V."/>
        </authorList>
    </citation>
    <scope>NUCLEOTIDE SEQUENCE</scope>
</reference>
<evidence type="ECO:0000313" key="10">
    <source>
        <dbReference type="EMBL" id="CAB4644598.1"/>
    </source>
</evidence>
<keyword evidence="6" id="KW-0299">Galactose metabolism</keyword>
<proteinExistence type="predicted"/>
<evidence type="ECO:0000256" key="3">
    <source>
        <dbReference type="ARBA" id="ARBA00012384"/>
    </source>
</evidence>